<dbReference type="STRING" id="306901.Q2GWU0"/>
<evidence type="ECO:0008006" key="7">
    <source>
        <dbReference type="Google" id="ProtNLM"/>
    </source>
</evidence>
<dbReference type="Gene3D" id="2.60.40.790">
    <property type="match status" value="1"/>
</dbReference>
<dbReference type="InParanoid" id="Q2GWU0"/>
<protein>
    <recommendedName>
        <fullName evidence="7">SGS domain-containing protein</fullName>
    </recommendedName>
</protein>
<dbReference type="InterPro" id="IPR011990">
    <property type="entry name" value="TPR-like_helical_dom_sf"/>
</dbReference>
<dbReference type="GeneID" id="4393415"/>
<dbReference type="SUPFAM" id="SSF49764">
    <property type="entry name" value="HSP20-like chaperones"/>
    <property type="match status" value="1"/>
</dbReference>
<dbReference type="OrthoDB" id="1898560at2759"/>
<gene>
    <name evidence="5" type="ORF">CHGG_07564</name>
</gene>
<evidence type="ECO:0000313" key="6">
    <source>
        <dbReference type="Proteomes" id="UP000001056"/>
    </source>
</evidence>
<dbReference type="InterPro" id="IPR044563">
    <property type="entry name" value="Sgt1-like"/>
</dbReference>
<dbReference type="RefSeq" id="XP_001225220.1">
    <property type="nucleotide sequence ID" value="XM_001225219.1"/>
</dbReference>
<organism evidence="5 6">
    <name type="scientific">Chaetomium globosum (strain ATCC 6205 / CBS 148.51 / DSM 1962 / NBRC 6347 / NRRL 1970)</name>
    <name type="common">Soil fungus</name>
    <dbReference type="NCBI Taxonomy" id="306901"/>
    <lineage>
        <taxon>Eukaryota</taxon>
        <taxon>Fungi</taxon>
        <taxon>Dikarya</taxon>
        <taxon>Ascomycota</taxon>
        <taxon>Pezizomycotina</taxon>
        <taxon>Sordariomycetes</taxon>
        <taxon>Sordariomycetidae</taxon>
        <taxon>Sordariales</taxon>
        <taxon>Chaetomiaceae</taxon>
        <taxon>Chaetomium</taxon>
    </lineage>
</organism>
<dbReference type="Pfam" id="PF05002">
    <property type="entry name" value="SGS"/>
    <property type="match status" value="1"/>
</dbReference>
<dbReference type="OMA" id="KSGPKNW"/>
<dbReference type="InterPro" id="IPR007052">
    <property type="entry name" value="CS_dom"/>
</dbReference>
<feature type="domain" description="CS" evidence="4">
    <location>
        <begin position="244"/>
        <end position="361"/>
    </location>
</feature>
<dbReference type="GO" id="GO:0051087">
    <property type="term" value="F:protein-folding chaperone binding"/>
    <property type="evidence" value="ECO:0007669"/>
    <property type="project" value="InterPro"/>
</dbReference>
<dbReference type="InterPro" id="IPR008978">
    <property type="entry name" value="HSP20-like_chaperone"/>
</dbReference>
<reference evidence="6" key="1">
    <citation type="journal article" date="2015" name="Genome Announc.">
        <title>Draft genome sequence of the cellulolytic fungus Chaetomium globosum.</title>
        <authorList>
            <person name="Cuomo C.A."/>
            <person name="Untereiner W.A."/>
            <person name="Ma L.-J."/>
            <person name="Grabherr M."/>
            <person name="Birren B.W."/>
        </authorList>
    </citation>
    <scope>NUCLEOTIDE SEQUENCE [LARGE SCALE GENOMIC DNA]</scope>
    <source>
        <strain evidence="6">ATCC 6205 / CBS 148.51 / DSM 1962 / NBRC 6347 / NRRL 1970</strain>
    </source>
</reference>
<accession>Q2GWU0</accession>
<dbReference type="EMBL" id="CH408033">
    <property type="protein sequence ID" value="EAQ86311.1"/>
    <property type="molecule type" value="Genomic_DNA"/>
</dbReference>
<dbReference type="eggNOG" id="KOG1309">
    <property type="taxonomic scope" value="Eukaryota"/>
</dbReference>
<dbReference type="AlphaFoldDB" id="Q2GWU0"/>
<evidence type="ECO:0000313" key="5">
    <source>
        <dbReference type="EMBL" id="EAQ86311.1"/>
    </source>
</evidence>
<feature type="compositionally biased region" description="Low complexity" evidence="2">
    <location>
        <begin position="406"/>
        <end position="422"/>
    </location>
</feature>
<comment type="similarity">
    <text evidence="1">Belongs to the SGT1 family.</text>
</comment>
<evidence type="ECO:0000256" key="2">
    <source>
        <dbReference type="SAM" id="MobiDB-lite"/>
    </source>
</evidence>
<dbReference type="InterPro" id="IPR007699">
    <property type="entry name" value="SGS_dom"/>
</dbReference>
<keyword evidence="6" id="KW-1185">Reference proteome</keyword>
<dbReference type="PANTHER" id="PTHR45862">
    <property type="entry name" value="PROTEIN SGT1 HOMOLOG"/>
    <property type="match status" value="1"/>
</dbReference>
<evidence type="ECO:0000259" key="3">
    <source>
        <dbReference type="PROSITE" id="PS51048"/>
    </source>
</evidence>
<dbReference type="CDD" id="cd06466">
    <property type="entry name" value="p23_CS_SGT1_like"/>
    <property type="match status" value="1"/>
</dbReference>
<dbReference type="Gene3D" id="1.25.40.10">
    <property type="entry name" value="Tetratricopeptide repeat domain"/>
    <property type="match status" value="1"/>
</dbReference>
<dbReference type="Pfam" id="PF04969">
    <property type="entry name" value="CS"/>
    <property type="match status" value="1"/>
</dbReference>
<feature type="region of interest" description="Disordered" evidence="2">
    <location>
        <begin position="366"/>
        <end position="449"/>
    </location>
</feature>
<proteinExistence type="inferred from homology"/>
<feature type="domain" description="SGS" evidence="3">
    <location>
        <begin position="415"/>
        <end position="504"/>
    </location>
</feature>
<dbReference type="PROSITE" id="PS51203">
    <property type="entry name" value="CS"/>
    <property type="match status" value="1"/>
</dbReference>
<evidence type="ECO:0000259" key="4">
    <source>
        <dbReference type="PROSITE" id="PS51203"/>
    </source>
</evidence>
<feature type="compositionally biased region" description="Basic and acidic residues" evidence="2">
    <location>
        <begin position="218"/>
        <end position="230"/>
    </location>
</feature>
<dbReference type="Proteomes" id="UP000001056">
    <property type="component" value="Unassembled WGS sequence"/>
</dbReference>
<dbReference type="PROSITE" id="PS51048">
    <property type="entry name" value="SGS"/>
    <property type="match status" value="1"/>
</dbReference>
<feature type="region of interest" description="Disordered" evidence="2">
    <location>
        <begin position="209"/>
        <end position="239"/>
    </location>
</feature>
<feature type="compositionally biased region" description="Low complexity" evidence="2">
    <location>
        <begin position="376"/>
        <end position="390"/>
    </location>
</feature>
<dbReference type="HOGENOM" id="CLU_039532_3_1_1"/>
<dbReference type="FunCoup" id="Q2GWU0">
    <property type="interactions" value="907"/>
</dbReference>
<dbReference type="SUPFAM" id="SSF48452">
    <property type="entry name" value="TPR-like"/>
    <property type="match status" value="1"/>
</dbReference>
<name>Q2GWU0_CHAGB</name>
<dbReference type="VEuPathDB" id="FungiDB:CHGG_07564"/>
<evidence type="ECO:0000256" key="1">
    <source>
        <dbReference type="ARBA" id="ARBA00008509"/>
    </source>
</evidence>
<sequence>MSATTLGHKGVAAVQNRDYAAAIPLLDKALASSTSPAWLLARAQAHQQLKNYDAALHDAELAYHTAAERGSGNSRRQMIESQYRRSVLYYKLGHHADADCCAKWCMLLAEGRPAREDDGVEKAVDGNGNYTVTYEVGVADKAGQPGQSGDFKANVLTGIMGGNGGAGSSPKTGFEDDWKRAYTWRSQVLGALDKLPEDHPGRKITVTKIPVKPSAKSTKPEPKPEPKPEAIKAAPTPGSVPDEQLKLKVDFYQSNDKVSVTLYVKDVKKEELQVEFSETQVSSEASFTACCRIGSNQLQVRLSPLPRAAAPYVKAGDREATSTLTLDGKIDPSTSRYTVFSRKVELTLAKAAPGIKWGSWGKETIGPDTWNNDTNAASGVTGSSASVPVAEAQQKDQSAAIPEPAPKTTTSAAPAYPTSSRSGPKNWDKLANSEAEGEDDDASKGDPNYFFKQLYKGATPEQQRAMQKSFIESNGTALSTDWNDVKARTVETLPPDGVEAKKWE</sequence>